<evidence type="ECO:0000313" key="2">
    <source>
        <dbReference type="Proteomes" id="UP000529637"/>
    </source>
</evidence>
<gene>
    <name evidence="1" type="ORF">HQN59_14590</name>
</gene>
<proteinExistence type="predicted"/>
<name>A0A7Y6NPM2_9BURK</name>
<organism evidence="1 2">
    <name type="scientific">Piscinibacter koreensis</name>
    <dbReference type="NCBI Taxonomy" id="2742824"/>
    <lineage>
        <taxon>Bacteria</taxon>
        <taxon>Pseudomonadati</taxon>
        <taxon>Pseudomonadota</taxon>
        <taxon>Betaproteobacteria</taxon>
        <taxon>Burkholderiales</taxon>
        <taxon>Sphaerotilaceae</taxon>
        <taxon>Piscinibacter</taxon>
    </lineage>
</organism>
<protein>
    <recommendedName>
        <fullName evidence="3">Methyltransferase domain-containing protein</fullName>
    </recommendedName>
</protein>
<sequence length="307" mass="33315">MGVDVHSLALLAHARDLGARFDRTLGIGRQAVFVDPHDAARIRGAAGLPTLGAPAGALPAYFEPLLAAAFGASQVDSIDASPYENATFVHDMNRPLAAGSAPLGAYDAVLDFGCLEHVFDFPTAWRNCVAACKVGGHLLHALPANNLLGHGFYQFSPELFFSLYRPERGFELRAMFVATKAEPRHWWRVADPRVLKRRVTLRNGHELYLLVVARKLADVADLPAPQQSDYAEQVWTAPASVDPAEAAAIRPSLRRRVVAGLAAAGLLDPLRAGREHLRALRSAGFDLPAPDFERVDVLALLREGRRA</sequence>
<dbReference type="AlphaFoldDB" id="A0A7Y6NPM2"/>
<reference evidence="1 2" key="1">
    <citation type="submission" date="2020-06" db="EMBL/GenBank/DDBJ databases">
        <title>Schlegella sp. ID0723 isolated from air conditioner.</title>
        <authorList>
            <person name="Kim D.Y."/>
            <person name="Kim D.-U."/>
        </authorList>
    </citation>
    <scope>NUCLEOTIDE SEQUENCE [LARGE SCALE GENOMIC DNA]</scope>
    <source>
        <strain evidence="1 2">ID0723</strain>
    </source>
</reference>
<dbReference type="EMBL" id="JABWMJ010000006">
    <property type="protein sequence ID" value="NUZ06990.1"/>
    <property type="molecule type" value="Genomic_DNA"/>
</dbReference>
<evidence type="ECO:0008006" key="3">
    <source>
        <dbReference type="Google" id="ProtNLM"/>
    </source>
</evidence>
<comment type="caution">
    <text evidence="1">The sequence shown here is derived from an EMBL/GenBank/DDBJ whole genome shotgun (WGS) entry which is preliminary data.</text>
</comment>
<dbReference type="Gene3D" id="3.40.50.150">
    <property type="entry name" value="Vaccinia Virus protein VP39"/>
    <property type="match status" value="1"/>
</dbReference>
<dbReference type="Proteomes" id="UP000529637">
    <property type="component" value="Unassembled WGS sequence"/>
</dbReference>
<keyword evidence="2" id="KW-1185">Reference proteome</keyword>
<dbReference type="SUPFAM" id="SSF53335">
    <property type="entry name" value="S-adenosyl-L-methionine-dependent methyltransferases"/>
    <property type="match status" value="1"/>
</dbReference>
<dbReference type="InterPro" id="IPR029063">
    <property type="entry name" value="SAM-dependent_MTases_sf"/>
</dbReference>
<dbReference type="RefSeq" id="WP_176069829.1">
    <property type="nucleotide sequence ID" value="NZ_JABWMJ010000006.1"/>
</dbReference>
<accession>A0A7Y6NPM2</accession>
<evidence type="ECO:0000313" key="1">
    <source>
        <dbReference type="EMBL" id="NUZ06990.1"/>
    </source>
</evidence>